<dbReference type="InterPro" id="IPR000073">
    <property type="entry name" value="AB_hydrolase_1"/>
</dbReference>
<dbReference type="AlphaFoldDB" id="A0A495IKM7"/>
<evidence type="ECO:0000259" key="1">
    <source>
        <dbReference type="Pfam" id="PF00561"/>
    </source>
</evidence>
<dbReference type="InterPro" id="IPR029058">
    <property type="entry name" value="AB_hydrolase_fold"/>
</dbReference>
<proteinExistence type="predicted"/>
<dbReference type="RefSeq" id="WP_121370858.1">
    <property type="nucleotide sequence ID" value="NZ_RBKS01000001.1"/>
</dbReference>
<evidence type="ECO:0000313" key="2">
    <source>
        <dbReference type="EMBL" id="RKR75988.1"/>
    </source>
</evidence>
<protein>
    <submittedName>
        <fullName evidence="2">Pimeloyl-ACP methyl ester carboxylesterase</fullName>
    </submittedName>
</protein>
<evidence type="ECO:0000313" key="3">
    <source>
        <dbReference type="Proteomes" id="UP000280008"/>
    </source>
</evidence>
<dbReference type="OrthoDB" id="9800988at2"/>
<organism evidence="2 3">
    <name type="scientific">Frondihabitans australicus</name>
    <dbReference type="NCBI Taxonomy" id="386892"/>
    <lineage>
        <taxon>Bacteria</taxon>
        <taxon>Bacillati</taxon>
        <taxon>Actinomycetota</taxon>
        <taxon>Actinomycetes</taxon>
        <taxon>Micrococcales</taxon>
        <taxon>Microbacteriaceae</taxon>
        <taxon>Frondihabitans</taxon>
    </lineage>
</organism>
<dbReference type="GO" id="GO:0003824">
    <property type="term" value="F:catalytic activity"/>
    <property type="evidence" value="ECO:0007669"/>
    <property type="project" value="UniProtKB-ARBA"/>
</dbReference>
<sequence length="280" mass="28963">MIGEQRDVTVGGRTLRVHDTGVVGGAQEQPTLLWQTGSPQTGALLAPVVEAAASRGLRVVSYGRPGYGGSTRLPGRAVADAVVDVRAICDALGLGELFAVGASGGGPHSLAAAALLGDRVAGAATLAGIAPYSDAPGFGGDWFAGMQAPGGLRAARRGRGAREEFALTDEFDPSSFIDADYETLRGEWGSLGEDAGRAGAEGDEGLVDDDLAFAGDWGFDVRAITVPVLVVQGGLDRVVPASHGQWLFDACGTELWMRPDDGHISILRTLPMALDWLLAR</sequence>
<dbReference type="SUPFAM" id="SSF53474">
    <property type="entry name" value="alpha/beta-Hydrolases"/>
    <property type="match status" value="1"/>
</dbReference>
<reference evidence="2 3" key="1">
    <citation type="submission" date="2018-10" db="EMBL/GenBank/DDBJ databases">
        <title>Sequencing the genomes of 1000 actinobacteria strains.</title>
        <authorList>
            <person name="Klenk H.-P."/>
        </authorList>
    </citation>
    <scope>NUCLEOTIDE SEQUENCE [LARGE SCALE GENOMIC DNA]</scope>
    <source>
        <strain evidence="2 3">DSM 17894</strain>
    </source>
</reference>
<dbReference type="Gene3D" id="3.40.50.1820">
    <property type="entry name" value="alpha/beta hydrolase"/>
    <property type="match status" value="1"/>
</dbReference>
<gene>
    <name evidence="2" type="ORF">C8E83_3152</name>
</gene>
<dbReference type="Proteomes" id="UP000280008">
    <property type="component" value="Unassembled WGS sequence"/>
</dbReference>
<dbReference type="InterPro" id="IPR050471">
    <property type="entry name" value="AB_hydrolase"/>
</dbReference>
<feature type="domain" description="AB hydrolase-1" evidence="1">
    <location>
        <begin position="31"/>
        <end position="266"/>
    </location>
</feature>
<dbReference type="PANTHER" id="PTHR43433:SF10">
    <property type="entry name" value="AB HYDROLASE-1 DOMAIN-CONTAINING PROTEIN"/>
    <property type="match status" value="1"/>
</dbReference>
<keyword evidence="3" id="KW-1185">Reference proteome</keyword>
<name>A0A495IKM7_9MICO</name>
<accession>A0A495IKM7</accession>
<dbReference type="PRINTS" id="PR00111">
    <property type="entry name" value="ABHYDROLASE"/>
</dbReference>
<dbReference type="Pfam" id="PF00561">
    <property type="entry name" value="Abhydrolase_1"/>
    <property type="match status" value="1"/>
</dbReference>
<comment type="caution">
    <text evidence="2">The sequence shown here is derived from an EMBL/GenBank/DDBJ whole genome shotgun (WGS) entry which is preliminary data.</text>
</comment>
<dbReference type="EMBL" id="RBKS01000001">
    <property type="protein sequence ID" value="RKR75988.1"/>
    <property type="molecule type" value="Genomic_DNA"/>
</dbReference>
<dbReference type="PANTHER" id="PTHR43433">
    <property type="entry name" value="HYDROLASE, ALPHA/BETA FOLD FAMILY PROTEIN"/>
    <property type="match status" value="1"/>
</dbReference>